<dbReference type="SUPFAM" id="SSF55073">
    <property type="entry name" value="Nucleotide cyclase"/>
    <property type="match status" value="1"/>
</dbReference>
<dbReference type="NCBIfam" id="TIGR00229">
    <property type="entry name" value="sensory_box"/>
    <property type="match status" value="2"/>
</dbReference>
<dbReference type="Gene3D" id="3.20.20.450">
    <property type="entry name" value="EAL domain"/>
    <property type="match status" value="1"/>
</dbReference>
<accession>A0ABT7SPN3</accession>
<dbReference type="InterPro" id="IPR001633">
    <property type="entry name" value="EAL_dom"/>
</dbReference>
<dbReference type="InterPro" id="IPR000160">
    <property type="entry name" value="GGDEF_dom"/>
</dbReference>
<reference evidence="6 7" key="1">
    <citation type="submission" date="2023-06" db="EMBL/GenBank/DDBJ databases">
        <title>Thiopseudomonas sp. CY1220 draft genome sequence.</title>
        <authorList>
            <person name="Zhao G."/>
            <person name="An M."/>
        </authorList>
    </citation>
    <scope>NUCLEOTIDE SEQUENCE [LARGE SCALE GENOMIC DNA]</scope>
    <source>
        <strain evidence="6 7">CY1220</strain>
    </source>
</reference>
<evidence type="ECO:0000313" key="7">
    <source>
        <dbReference type="Proteomes" id="UP001241056"/>
    </source>
</evidence>
<dbReference type="InterPro" id="IPR043128">
    <property type="entry name" value="Rev_trsase/Diguanyl_cyclase"/>
</dbReference>
<dbReference type="Proteomes" id="UP001241056">
    <property type="component" value="Unassembled WGS sequence"/>
</dbReference>
<dbReference type="PANTHER" id="PTHR44757">
    <property type="entry name" value="DIGUANYLATE CYCLASE DGCP"/>
    <property type="match status" value="1"/>
</dbReference>
<dbReference type="InterPro" id="IPR035919">
    <property type="entry name" value="EAL_sf"/>
</dbReference>
<feature type="transmembrane region" description="Helical" evidence="1">
    <location>
        <begin position="45"/>
        <end position="66"/>
    </location>
</feature>
<dbReference type="Gene3D" id="3.30.450.20">
    <property type="entry name" value="PAS domain"/>
    <property type="match status" value="2"/>
</dbReference>
<dbReference type="Gene3D" id="3.30.70.270">
    <property type="match status" value="1"/>
</dbReference>
<dbReference type="PROSITE" id="PS50112">
    <property type="entry name" value="PAS"/>
    <property type="match status" value="1"/>
</dbReference>
<name>A0ABT7SPN3_9GAMM</name>
<dbReference type="SUPFAM" id="SSF55785">
    <property type="entry name" value="PYP-like sensor domain (PAS domain)"/>
    <property type="match status" value="2"/>
</dbReference>
<dbReference type="InterPro" id="IPR000014">
    <property type="entry name" value="PAS"/>
</dbReference>
<feature type="domain" description="PAS" evidence="2">
    <location>
        <begin position="206"/>
        <end position="252"/>
    </location>
</feature>
<sequence length="762" mass="85848">MSLKKFITRSFVLYIALIISAMLVSVWGYEYFIYSLDKQHKQFCLSILALHGLLTAVYGYVVFRLYTKLMAQQNKDTQLILERYQRAVEASQEAVWDWSLNDTEEVFFSEAYCANLGFTQEEFGTNQQAWRSRLIPEDREKIYQDVLRFIREGEGAYEKTYRMLHRDNSQRWIRSRGCLIRDSQGKPVRFIGIARDVTEQYATKVRLQQAEAVFESTREAVLITDHASNIVYVNPSFTRITGYSESEVLGRTPSLLKSNRHSKEFHRSMWADLNEKGMCSGELWNCHKNGELLRQYQTVKAIKSENGIVSHYVAVFSDISTTDNSLSELSFLSLYDPLTKLANRIHLSERLKISLESAINKQKNNALFIVGVDHFKNINESLGHSSGDQLLQDIALRLKEATQQASVLARIGGDEFALICESVTSAMDAVGVAERLIQACKAPFTLAENQVFISVSVGMCLYPFAGESVEEIMRNADSALHKAKDSGRETFAFYTAEMTEQANQRIRVASELRRALENEELDVHYQSVYELSGQKLVGCEALVRWNHPTQGPIAPNEFIPIAEESGLISALDAWVLNKACKQMQQWLAMEYDLKFVAVNLSSRSLSEEGLAEKVEATLKRNQLDARFLELEVTESTVMESPEGADAALCGLREIGIRLAIDDFGTGHSSLGRLKSLPVHKLKIDRSFITNLPSDNEDVAIVQAILALGASMGLDVQVEGIEQEEQVQFLQQCQCTLGQGYLLGRPVPADEFTALLAKTCKDK</sequence>
<evidence type="ECO:0000256" key="1">
    <source>
        <dbReference type="SAM" id="Phobius"/>
    </source>
</evidence>
<dbReference type="SMART" id="SM00086">
    <property type="entry name" value="PAC"/>
    <property type="match status" value="2"/>
</dbReference>
<dbReference type="CDD" id="cd01949">
    <property type="entry name" value="GGDEF"/>
    <property type="match status" value="1"/>
</dbReference>
<dbReference type="InterPro" id="IPR052155">
    <property type="entry name" value="Biofilm_reg_signaling"/>
</dbReference>
<dbReference type="CDD" id="cd00130">
    <property type="entry name" value="PAS"/>
    <property type="match status" value="2"/>
</dbReference>
<dbReference type="PROSITE" id="PS50113">
    <property type="entry name" value="PAC"/>
    <property type="match status" value="1"/>
</dbReference>
<organism evidence="6 7">
    <name type="scientific">Thiopseudomonas acetoxidans</name>
    <dbReference type="NCBI Taxonomy" id="3041622"/>
    <lineage>
        <taxon>Bacteria</taxon>
        <taxon>Pseudomonadati</taxon>
        <taxon>Pseudomonadota</taxon>
        <taxon>Gammaproteobacteria</taxon>
        <taxon>Pseudomonadales</taxon>
        <taxon>Pseudomonadaceae</taxon>
        <taxon>Thiopseudomonas</taxon>
    </lineage>
</organism>
<keyword evidence="7" id="KW-1185">Reference proteome</keyword>
<dbReference type="PROSITE" id="PS50883">
    <property type="entry name" value="EAL"/>
    <property type="match status" value="1"/>
</dbReference>
<dbReference type="CDD" id="cd01948">
    <property type="entry name" value="EAL"/>
    <property type="match status" value="1"/>
</dbReference>
<dbReference type="Pfam" id="PF00563">
    <property type="entry name" value="EAL"/>
    <property type="match status" value="1"/>
</dbReference>
<dbReference type="Pfam" id="PF08447">
    <property type="entry name" value="PAS_3"/>
    <property type="match status" value="1"/>
</dbReference>
<evidence type="ECO:0000259" key="4">
    <source>
        <dbReference type="PROSITE" id="PS50883"/>
    </source>
</evidence>
<keyword evidence="1" id="KW-1133">Transmembrane helix</keyword>
<dbReference type="InterPro" id="IPR000700">
    <property type="entry name" value="PAS-assoc_C"/>
</dbReference>
<feature type="domain" description="GGDEF" evidence="5">
    <location>
        <begin position="363"/>
        <end position="496"/>
    </location>
</feature>
<protein>
    <submittedName>
        <fullName evidence="6">EAL domain-containing protein</fullName>
    </submittedName>
</protein>
<keyword evidence="1" id="KW-0812">Transmembrane</keyword>
<dbReference type="InterPro" id="IPR001610">
    <property type="entry name" value="PAC"/>
</dbReference>
<dbReference type="SMART" id="SM00052">
    <property type="entry name" value="EAL"/>
    <property type="match status" value="1"/>
</dbReference>
<dbReference type="InterPro" id="IPR029787">
    <property type="entry name" value="Nucleotide_cyclase"/>
</dbReference>
<dbReference type="Pfam" id="PF00990">
    <property type="entry name" value="GGDEF"/>
    <property type="match status" value="1"/>
</dbReference>
<dbReference type="SUPFAM" id="SSF141868">
    <property type="entry name" value="EAL domain-like"/>
    <property type="match status" value="1"/>
</dbReference>
<dbReference type="PANTHER" id="PTHR44757:SF2">
    <property type="entry name" value="BIOFILM ARCHITECTURE MAINTENANCE PROTEIN MBAA"/>
    <property type="match status" value="1"/>
</dbReference>
<dbReference type="EMBL" id="JAUCDY010000007">
    <property type="protein sequence ID" value="MDM7858150.1"/>
    <property type="molecule type" value="Genomic_DNA"/>
</dbReference>
<feature type="domain" description="EAL" evidence="4">
    <location>
        <begin position="505"/>
        <end position="759"/>
    </location>
</feature>
<dbReference type="SMART" id="SM00267">
    <property type="entry name" value="GGDEF"/>
    <property type="match status" value="1"/>
</dbReference>
<dbReference type="InterPro" id="IPR013655">
    <property type="entry name" value="PAS_fold_3"/>
</dbReference>
<dbReference type="InterPro" id="IPR035965">
    <property type="entry name" value="PAS-like_dom_sf"/>
</dbReference>
<dbReference type="PROSITE" id="PS50887">
    <property type="entry name" value="GGDEF"/>
    <property type="match status" value="1"/>
</dbReference>
<evidence type="ECO:0000259" key="2">
    <source>
        <dbReference type="PROSITE" id="PS50112"/>
    </source>
</evidence>
<dbReference type="Pfam" id="PF00989">
    <property type="entry name" value="PAS"/>
    <property type="match status" value="1"/>
</dbReference>
<evidence type="ECO:0000259" key="5">
    <source>
        <dbReference type="PROSITE" id="PS50887"/>
    </source>
</evidence>
<dbReference type="SMART" id="SM00091">
    <property type="entry name" value="PAS"/>
    <property type="match status" value="2"/>
</dbReference>
<dbReference type="RefSeq" id="WP_289410807.1">
    <property type="nucleotide sequence ID" value="NZ_JAUCDY010000007.1"/>
</dbReference>
<dbReference type="NCBIfam" id="TIGR00254">
    <property type="entry name" value="GGDEF"/>
    <property type="match status" value="1"/>
</dbReference>
<evidence type="ECO:0000313" key="6">
    <source>
        <dbReference type="EMBL" id="MDM7858150.1"/>
    </source>
</evidence>
<dbReference type="InterPro" id="IPR013767">
    <property type="entry name" value="PAS_fold"/>
</dbReference>
<feature type="domain" description="PAC" evidence="3">
    <location>
        <begin position="157"/>
        <end position="209"/>
    </location>
</feature>
<keyword evidence="1" id="KW-0472">Membrane</keyword>
<comment type="caution">
    <text evidence="6">The sequence shown here is derived from an EMBL/GenBank/DDBJ whole genome shotgun (WGS) entry which is preliminary data.</text>
</comment>
<proteinExistence type="predicted"/>
<gene>
    <name evidence="6" type="ORF">QEZ41_07650</name>
</gene>
<feature type="transmembrane region" description="Helical" evidence="1">
    <location>
        <begin position="12"/>
        <end position="33"/>
    </location>
</feature>
<evidence type="ECO:0000259" key="3">
    <source>
        <dbReference type="PROSITE" id="PS50113"/>
    </source>
</evidence>